<accession>A0A7J7ENJ4</accession>
<keyword evidence="2" id="KW-1185">Reference proteome</keyword>
<gene>
    <name evidence="1" type="ORF">HPG69_008411</name>
</gene>
<dbReference type="AlphaFoldDB" id="A0A7J7ENJ4"/>
<protein>
    <submittedName>
        <fullName evidence="1">Uncharacterized protein</fullName>
    </submittedName>
</protein>
<sequence>ADKKPSLQPRGRSFLWDGEGSSFLAPQLGGLSRAGENSEFEGVKSVVNCSTTPIARRFSSFLPLKLCCMLLTLDNVIKIYSLCELQTPTKMIVLSKAEEEKRQRGSHGIPTIYQIPEWGDLFKSPGDIGKLLGSLLVLPATEDNYSYDACATYSAYPVSSAP</sequence>
<proteinExistence type="predicted"/>
<evidence type="ECO:0000313" key="2">
    <source>
        <dbReference type="Proteomes" id="UP000551758"/>
    </source>
</evidence>
<name>A0A7J7ENJ4_DICBM</name>
<dbReference type="EMBL" id="JACDTQ010002593">
    <property type="protein sequence ID" value="KAF5917339.1"/>
    <property type="molecule type" value="Genomic_DNA"/>
</dbReference>
<dbReference type="InterPro" id="IPR019321">
    <property type="entry name" value="Nucleoporin_Nup88"/>
</dbReference>
<organism evidence="1 2">
    <name type="scientific">Diceros bicornis minor</name>
    <name type="common">South-central black rhinoceros</name>
    <dbReference type="NCBI Taxonomy" id="77932"/>
    <lineage>
        <taxon>Eukaryota</taxon>
        <taxon>Metazoa</taxon>
        <taxon>Chordata</taxon>
        <taxon>Craniata</taxon>
        <taxon>Vertebrata</taxon>
        <taxon>Euteleostomi</taxon>
        <taxon>Mammalia</taxon>
        <taxon>Eutheria</taxon>
        <taxon>Laurasiatheria</taxon>
        <taxon>Perissodactyla</taxon>
        <taxon>Rhinocerotidae</taxon>
        <taxon>Diceros</taxon>
    </lineage>
</organism>
<dbReference type="Pfam" id="PF10168">
    <property type="entry name" value="Nup88"/>
    <property type="match status" value="1"/>
</dbReference>
<comment type="caution">
    <text evidence="1">The sequence shown here is derived from an EMBL/GenBank/DDBJ whole genome shotgun (WGS) entry which is preliminary data.</text>
</comment>
<dbReference type="Proteomes" id="UP000551758">
    <property type="component" value="Unassembled WGS sequence"/>
</dbReference>
<reference evidence="1 2" key="1">
    <citation type="journal article" date="2020" name="Mol. Biol. Evol.">
        <title>Interspecific Gene Flow and the Evolution of Specialization in Black and White Rhinoceros.</title>
        <authorList>
            <person name="Moodley Y."/>
            <person name="Westbury M.V."/>
            <person name="Russo I.M."/>
            <person name="Gopalakrishnan S."/>
            <person name="Rakotoarivelo A."/>
            <person name="Olsen R.A."/>
            <person name="Prost S."/>
            <person name="Tunstall T."/>
            <person name="Ryder O.A."/>
            <person name="Dalen L."/>
            <person name="Bruford M.W."/>
        </authorList>
    </citation>
    <scope>NUCLEOTIDE SEQUENCE [LARGE SCALE GENOMIC DNA]</scope>
    <source>
        <strain evidence="1">SBR-YM</strain>
        <tissue evidence="1">Skin</tissue>
    </source>
</reference>
<feature type="non-terminal residue" evidence="1">
    <location>
        <position position="162"/>
    </location>
</feature>
<evidence type="ECO:0000313" key="1">
    <source>
        <dbReference type="EMBL" id="KAF5917339.1"/>
    </source>
</evidence>